<dbReference type="GO" id="GO:0000796">
    <property type="term" value="C:condensin complex"/>
    <property type="evidence" value="ECO:0007669"/>
    <property type="project" value="TreeGrafter"/>
</dbReference>
<evidence type="ECO:0000256" key="2">
    <source>
        <dbReference type="ARBA" id="ARBA00007844"/>
    </source>
</evidence>
<dbReference type="InterPro" id="IPR023093">
    <property type="entry name" value="ScpA-like_C"/>
</dbReference>
<gene>
    <name evidence="7" type="ORF">CHUDEA3_950</name>
    <name evidence="8" type="ORF">GY17_00002619</name>
</gene>
<comment type="similarity">
    <text evidence="2">Belongs to the CND2 H2 (condensin-2 subunit 2) family.</text>
</comment>
<comment type="subcellular location">
    <subcellularLocation>
        <location evidence="1">Nucleus</location>
    </subcellularLocation>
</comment>
<name>A0A0S4TCF7_CRYHO</name>
<feature type="region of interest" description="Disordered" evidence="4">
    <location>
        <begin position="300"/>
        <end position="320"/>
    </location>
</feature>
<dbReference type="AlphaFoldDB" id="A0A0S4TCF7"/>
<evidence type="ECO:0000259" key="5">
    <source>
        <dbReference type="Pfam" id="PF06278"/>
    </source>
</evidence>
<dbReference type="Pfam" id="PF16858">
    <property type="entry name" value="CNDH2_C"/>
    <property type="match status" value="1"/>
</dbReference>
<evidence type="ECO:0000313" key="9">
    <source>
        <dbReference type="Proteomes" id="UP001429100"/>
    </source>
</evidence>
<accession>A0A0S4TCF7</accession>
<dbReference type="PANTHER" id="PTHR14324:SF3">
    <property type="entry name" value="CONDENSIN-2 COMPLEX SUBUNIT H2"/>
    <property type="match status" value="1"/>
</dbReference>
<dbReference type="GO" id="GO:0003682">
    <property type="term" value="F:chromatin binding"/>
    <property type="evidence" value="ECO:0007669"/>
    <property type="project" value="TreeGrafter"/>
</dbReference>
<feature type="compositionally biased region" description="Basic residues" evidence="4">
    <location>
        <begin position="697"/>
        <end position="706"/>
    </location>
</feature>
<dbReference type="VEuPathDB" id="CryptoDB:Chro.30126"/>
<dbReference type="EMBL" id="LN877949">
    <property type="protein sequence ID" value="CUV04938.1"/>
    <property type="molecule type" value="Genomic_DNA"/>
</dbReference>
<dbReference type="VEuPathDB" id="CryptoDB:CHUDEA3_950"/>
<reference evidence="8 9" key="1">
    <citation type="submission" date="2014-11" db="EMBL/GenBank/DDBJ databases">
        <title>Comparative genomic analysis of Cryptosporidium hominis reveals occurrence of genetic recombination in virulent subtypes.</title>
        <authorList>
            <person name="Guo Y."/>
            <person name="Tang K."/>
            <person name="Frace M."/>
            <person name="Li N."/>
            <person name="Roellig D.M."/>
            <person name="Sammons S."/>
            <person name="Knipe K."/>
            <person name="Rowe L."/>
            <person name="Feng Y."/>
            <person name="Xiao L."/>
        </authorList>
    </citation>
    <scope>NUCLEOTIDE SEQUENCE [LARGE SCALE GENOMIC DNA]</scope>
    <source>
        <strain evidence="8">30976</strain>
    </source>
</reference>
<dbReference type="InterPro" id="IPR009378">
    <property type="entry name" value="H2_N"/>
</dbReference>
<reference evidence="7" key="2">
    <citation type="submission" date="2015-08" db="EMBL/GenBank/DDBJ databases">
        <authorList>
            <person name="Babu N.S."/>
            <person name="Beckwith C.J."/>
            <person name="Beseler K.G."/>
            <person name="Brison A."/>
            <person name="Carone J.V."/>
            <person name="Caskin T.P."/>
            <person name="Diamond M."/>
            <person name="Durham M.E."/>
            <person name="Foxe J.M."/>
            <person name="Go M."/>
            <person name="Henderson B.A."/>
            <person name="Jones I.B."/>
            <person name="McGettigan J.A."/>
            <person name="Micheletti S.J."/>
            <person name="Nasrallah M.E."/>
            <person name="Ortiz D."/>
            <person name="Piller C.R."/>
            <person name="Privatt S.R."/>
            <person name="Schneider S.L."/>
            <person name="Sharp S."/>
            <person name="Smith T.C."/>
            <person name="Stanton J.D."/>
            <person name="Ullery H.E."/>
            <person name="Wilson R.J."/>
            <person name="Serrano M.G."/>
            <person name="Buck G."/>
            <person name="Lee V."/>
            <person name="Wang Y."/>
            <person name="Carvalho R."/>
            <person name="Voegtly L."/>
            <person name="Shi R."/>
            <person name="Duckworth R."/>
            <person name="Johnson A."/>
            <person name="Loviza R."/>
            <person name="Walstead R."/>
            <person name="Shah Z."/>
            <person name="Kiflezghi M."/>
            <person name="Wade K."/>
            <person name="Ball S.L."/>
            <person name="Bradley K.W."/>
            <person name="Asai D.J."/>
            <person name="Bowman C.A."/>
            <person name="Russell D.A."/>
            <person name="Pope W.H."/>
            <person name="Jacobs-Sera D."/>
            <person name="Hendrix R.W."/>
            <person name="Hatfull G.F."/>
        </authorList>
    </citation>
    <scope>NUCLEOTIDE SEQUENCE [LARGE SCALE GENOMIC DNA]</scope>
</reference>
<feature type="domain" description="Condensin-2 complex subunit H2 C-terminal" evidence="6">
    <location>
        <begin position="542"/>
        <end position="654"/>
    </location>
</feature>
<sequence>MENIPLLKSVENKDPSLNWNIDVSAELEKYLSAIELLDEDMNYSQSIEANGYGYNNENITSNNGSYMQMFNFVEAALIIQNSTSLYSKKIEHLHSLVFDAFHLLSTGKSQLNDGKIGNDEHTNSSNQLANKNNIAEKNTAFLMSNMVSVPINLLQPGRNINLQFEQFGNNNLNDDISAKYSSYSSYIGVSTLGNSISLPQYRIDTSSNTLFLDEADLGHFTSNDSVVEHEYLGDMFAENGMDYDSFQKEHQDHELRQNDEVYDDDMVMNEDNGPVGAELDDIEIESQDYIENFDNKENELLDNMDEKGKKDVKSSAGGRRDKNKEDYWVFMDEHMKLGKDKPLKPGRTYKIPSRNYTISLESLSQKEDILDFIDIYSLSSYFMGLTKIEGEKYKLGSQKLPFFSDLKPPKLSVEKLLTFDDPDYEYLRLLEPELNKSASSWKKYHSKVFFGSMDKKRRELLNSGSGNDNEQETSEFNDLGMGEISEYDFEQTQDVLSDPELPLDPIEDHIQDDENLMEGTQNQEEQIISDSNLVDIIDFEQNLSELHTRINTWTGYVEPLLQAQNSRPEFNIHEEGKMIIERMKKFNIMEQPIRFEEVTNGFSKWQVCRSFLATLMLSNNREIDILQENQNTIEEEVDFFSIKLLDEDEKNQALNTNVNNTEKASVVNLDFPKKKKTKKDFEEESNELGNKLDKGQRTSRKRGNKT</sequence>
<dbReference type="Proteomes" id="UP000199752">
    <property type="component" value="Chromosome 3"/>
</dbReference>
<dbReference type="Proteomes" id="UP001429100">
    <property type="component" value="Unassembled WGS sequence"/>
</dbReference>
<protein>
    <submittedName>
        <fullName evidence="8">Condensin-2 complex subunit H2</fullName>
    </submittedName>
</protein>
<reference evidence="8 9" key="3">
    <citation type="submission" date="2017-10" db="EMBL/GenBank/DDBJ databases">
        <title>Consistent, comparative and evidence-based genome annotation and re-annotation for the closely-related species, Cryptosporidium parvum, C. hominis and C. tyzzeri.</title>
        <authorList>
            <person name="Baptista R.P."/>
            <person name="Li Y."/>
            <person name="Sateriale A."/>
            <person name="Striepen B."/>
            <person name="Kissinger J.C."/>
        </authorList>
    </citation>
    <scope>NUCLEOTIDE SEQUENCE [LARGE SCALE GENOMIC DNA]</scope>
    <source>
        <strain evidence="8">30976</strain>
    </source>
</reference>
<dbReference type="GO" id="GO:0010032">
    <property type="term" value="P:meiotic chromosome condensation"/>
    <property type="evidence" value="ECO:0007669"/>
    <property type="project" value="TreeGrafter"/>
</dbReference>
<evidence type="ECO:0000259" key="6">
    <source>
        <dbReference type="Pfam" id="PF16858"/>
    </source>
</evidence>
<evidence type="ECO:0000256" key="4">
    <source>
        <dbReference type="SAM" id="MobiDB-lite"/>
    </source>
</evidence>
<proteinExistence type="inferred from homology"/>
<dbReference type="PANTHER" id="PTHR14324">
    <property type="entry name" value="CONDENSIN-2 COMPLEX SUBUNIT H2"/>
    <property type="match status" value="1"/>
</dbReference>
<dbReference type="GO" id="GO:0005634">
    <property type="term" value="C:nucleus"/>
    <property type="evidence" value="ECO:0007669"/>
    <property type="project" value="UniProtKB-SubCell"/>
</dbReference>
<keyword evidence="3" id="KW-0539">Nucleus</keyword>
<dbReference type="GO" id="GO:0051306">
    <property type="term" value="P:mitotic sister chromatid separation"/>
    <property type="evidence" value="ECO:0007669"/>
    <property type="project" value="TreeGrafter"/>
</dbReference>
<feature type="domain" description="Condensin II complex subunit H2 N-terminal" evidence="5">
    <location>
        <begin position="12"/>
        <end position="125"/>
    </location>
</feature>
<keyword evidence="9" id="KW-1185">Reference proteome</keyword>
<dbReference type="VEuPathDB" id="CryptoDB:GY17_00002619"/>
<dbReference type="EMBL" id="JTAI01000028">
    <property type="protein sequence ID" value="PPS92818.1"/>
    <property type="molecule type" value="Genomic_DNA"/>
</dbReference>
<evidence type="ECO:0000256" key="3">
    <source>
        <dbReference type="ARBA" id="ARBA00023242"/>
    </source>
</evidence>
<dbReference type="InterPro" id="IPR031739">
    <property type="entry name" value="Ncaph2"/>
</dbReference>
<feature type="region of interest" description="Disordered" evidence="4">
    <location>
        <begin position="669"/>
        <end position="706"/>
    </location>
</feature>
<evidence type="ECO:0000313" key="8">
    <source>
        <dbReference type="EMBL" id="PPS92818.1"/>
    </source>
</evidence>
<evidence type="ECO:0000256" key="1">
    <source>
        <dbReference type="ARBA" id="ARBA00004123"/>
    </source>
</evidence>
<dbReference type="InterPro" id="IPR031737">
    <property type="entry name" value="CNDH2_C"/>
</dbReference>
<dbReference type="Pfam" id="PF06278">
    <property type="entry name" value="CNDH2_N"/>
    <property type="match status" value="1"/>
</dbReference>
<dbReference type="VEuPathDB" id="CryptoDB:ChTU502y2012_389g0165"/>
<evidence type="ECO:0000313" key="7">
    <source>
        <dbReference type="EMBL" id="CUV04938.1"/>
    </source>
</evidence>
<dbReference type="Gene3D" id="1.10.10.580">
    <property type="entry name" value="Structural maintenance of chromosome 1. Chain E"/>
    <property type="match status" value="1"/>
</dbReference>
<organism evidence="7">
    <name type="scientific">Cryptosporidium hominis</name>
    <dbReference type="NCBI Taxonomy" id="237895"/>
    <lineage>
        <taxon>Eukaryota</taxon>
        <taxon>Sar</taxon>
        <taxon>Alveolata</taxon>
        <taxon>Apicomplexa</taxon>
        <taxon>Conoidasida</taxon>
        <taxon>Coccidia</taxon>
        <taxon>Eucoccidiorida</taxon>
        <taxon>Eimeriorina</taxon>
        <taxon>Cryptosporidiidae</taxon>
        <taxon>Cryptosporidium</taxon>
    </lineage>
</organism>
<dbReference type="OrthoDB" id="10038475at2759"/>